<feature type="coiled-coil region" evidence="1">
    <location>
        <begin position="260"/>
        <end position="287"/>
    </location>
</feature>
<evidence type="ECO:0000313" key="5">
    <source>
        <dbReference type="Proteomes" id="UP000194236"/>
    </source>
</evidence>
<dbReference type="EMBL" id="MUJZ01066817">
    <property type="protein sequence ID" value="OTF70192.1"/>
    <property type="molecule type" value="Genomic_DNA"/>
</dbReference>
<reference evidence="4 5" key="1">
    <citation type="submission" date="2017-03" db="EMBL/GenBank/DDBJ databases">
        <title>Genome Survey of Euroglyphus maynei.</title>
        <authorList>
            <person name="Arlian L.G."/>
            <person name="Morgan M.S."/>
            <person name="Rider S.D."/>
        </authorList>
    </citation>
    <scope>NUCLEOTIDE SEQUENCE [LARGE SCALE GENOMIC DNA]</scope>
    <source>
        <strain evidence="4">Arlian Lab</strain>
        <tissue evidence="4">Whole body</tissue>
    </source>
</reference>
<evidence type="ECO:0000256" key="1">
    <source>
        <dbReference type="SAM" id="Coils"/>
    </source>
</evidence>
<dbReference type="OrthoDB" id="10555717at2759"/>
<evidence type="ECO:0000256" key="3">
    <source>
        <dbReference type="SAM" id="Phobius"/>
    </source>
</evidence>
<keyword evidence="3" id="KW-0472">Membrane</keyword>
<proteinExistence type="predicted"/>
<sequence>MLYLTEILTIFGLILLLILLVRISLWLLHCSLCSKSSDAESGIVEFDNNHQHQHHDDDDVKKSSINNDKQKKSEKTKQKQKVKKETKSSTTPPPSPVPKPDFLKNDDQQQLNSADLSSEPNQPEFRIVSESQLPKPDGDDDDGQDLPTTTVNETSVIMMNQFNSIISNYFFSKNPEIKTEETAIKEESDAIMAEVIIESLVINDEKIDEQQQQEPSSHTYAQIIRKTDDQRQSNDENVENVAITMDDNDKPVTKTSEYAVVDIELKKPSEEQENQEQENQYEKIKTMDIEVVDLDEKEPEEVDEQTTMENINQFPEQKSVPQIVKRVPAHRCICPYCSSNYPAATTTASKRSSLIDNEEREVLKLLNETLEEMERLNESLAPLAKQQIIENQTTDQQQERTNNNDSTLQSSSDNNNDVYILEPKQLNAYSTLIRNRIRVYEPEHPDHP</sequence>
<organism evidence="4 5">
    <name type="scientific">Euroglyphus maynei</name>
    <name type="common">Mayne's house dust mite</name>
    <dbReference type="NCBI Taxonomy" id="6958"/>
    <lineage>
        <taxon>Eukaryota</taxon>
        <taxon>Metazoa</taxon>
        <taxon>Ecdysozoa</taxon>
        <taxon>Arthropoda</taxon>
        <taxon>Chelicerata</taxon>
        <taxon>Arachnida</taxon>
        <taxon>Acari</taxon>
        <taxon>Acariformes</taxon>
        <taxon>Sarcoptiformes</taxon>
        <taxon>Astigmata</taxon>
        <taxon>Psoroptidia</taxon>
        <taxon>Analgoidea</taxon>
        <taxon>Pyroglyphidae</taxon>
        <taxon>Pyroglyphinae</taxon>
        <taxon>Euroglyphus</taxon>
    </lineage>
</organism>
<keyword evidence="3" id="KW-1133">Transmembrane helix</keyword>
<keyword evidence="3" id="KW-0812">Transmembrane</keyword>
<feature type="coiled-coil region" evidence="1">
    <location>
        <begin position="356"/>
        <end position="386"/>
    </location>
</feature>
<feature type="region of interest" description="Disordered" evidence="2">
    <location>
        <begin position="49"/>
        <end position="124"/>
    </location>
</feature>
<feature type="non-terminal residue" evidence="4">
    <location>
        <position position="448"/>
    </location>
</feature>
<comment type="caution">
    <text evidence="4">The sequence shown here is derived from an EMBL/GenBank/DDBJ whole genome shotgun (WGS) entry which is preliminary data.</text>
</comment>
<evidence type="ECO:0000313" key="4">
    <source>
        <dbReference type="EMBL" id="OTF70192.1"/>
    </source>
</evidence>
<feature type="region of interest" description="Disordered" evidence="2">
    <location>
        <begin position="392"/>
        <end position="417"/>
    </location>
</feature>
<name>A0A1Y3AP12_EURMA</name>
<keyword evidence="1" id="KW-0175">Coiled coil</keyword>
<feature type="compositionally biased region" description="Basic and acidic residues" evidence="2">
    <location>
        <begin position="49"/>
        <end position="87"/>
    </location>
</feature>
<gene>
    <name evidence="4" type="ORF">BLA29_005648</name>
</gene>
<dbReference type="Proteomes" id="UP000194236">
    <property type="component" value="Unassembled WGS sequence"/>
</dbReference>
<feature type="compositionally biased region" description="Polar residues" evidence="2">
    <location>
        <begin position="108"/>
        <end position="121"/>
    </location>
</feature>
<dbReference type="AlphaFoldDB" id="A0A1Y3AP12"/>
<keyword evidence="5" id="KW-1185">Reference proteome</keyword>
<protein>
    <submittedName>
        <fullName evidence="4">Uncharacterized protein</fullName>
    </submittedName>
</protein>
<feature type="transmembrane region" description="Helical" evidence="3">
    <location>
        <begin position="7"/>
        <end position="28"/>
    </location>
</feature>
<accession>A0A1Y3AP12</accession>
<evidence type="ECO:0000256" key="2">
    <source>
        <dbReference type="SAM" id="MobiDB-lite"/>
    </source>
</evidence>